<organism evidence="2 3">
    <name type="scientific">Corallococcus carmarthensis</name>
    <dbReference type="NCBI Taxonomy" id="2316728"/>
    <lineage>
        <taxon>Bacteria</taxon>
        <taxon>Pseudomonadati</taxon>
        <taxon>Myxococcota</taxon>
        <taxon>Myxococcia</taxon>
        <taxon>Myxococcales</taxon>
        <taxon>Cystobacterineae</taxon>
        <taxon>Myxococcaceae</taxon>
        <taxon>Corallococcus</taxon>
    </lineage>
</organism>
<dbReference type="Proteomes" id="UP000268313">
    <property type="component" value="Unassembled WGS sequence"/>
</dbReference>
<dbReference type="EMBL" id="RAWE01000304">
    <property type="protein sequence ID" value="RKG94811.1"/>
    <property type="molecule type" value="Genomic_DNA"/>
</dbReference>
<keyword evidence="3" id="KW-1185">Reference proteome</keyword>
<evidence type="ECO:0000313" key="2">
    <source>
        <dbReference type="EMBL" id="RKG94811.1"/>
    </source>
</evidence>
<sequence length="204" mass="22661">MSQQRRLVLFLSDVEGNLTALRQTLKGVCEGLDLPMPEVKWVESRPEALADSSWHVAEIPLVSGKMSGKVSSPEEHLDAMTQALSKDFRDRSMGMYVDREHSYARVCMAAPSRPPRAMEGEYLDVLRQAARWLDVETTALARLFSGNAARNLLAAAVDFGPDGKPVEAPAHPATPPEPDEDDRFVEAKLAQAKQLMDEYLNLRK</sequence>
<accession>A0A3A8JWS3</accession>
<dbReference type="RefSeq" id="WP_120607956.1">
    <property type="nucleotide sequence ID" value="NZ_JABFJX010000277.1"/>
</dbReference>
<gene>
    <name evidence="2" type="ORF">D7X32_41050</name>
</gene>
<dbReference type="AlphaFoldDB" id="A0A3A8JWS3"/>
<dbReference type="OrthoDB" id="5506334at2"/>
<evidence type="ECO:0000256" key="1">
    <source>
        <dbReference type="SAM" id="MobiDB-lite"/>
    </source>
</evidence>
<proteinExistence type="predicted"/>
<protein>
    <submittedName>
        <fullName evidence="2">Uncharacterized protein</fullName>
    </submittedName>
</protein>
<reference evidence="3" key="1">
    <citation type="submission" date="2018-09" db="EMBL/GenBank/DDBJ databases">
        <authorList>
            <person name="Livingstone P.G."/>
            <person name="Whitworth D.E."/>
        </authorList>
    </citation>
    <scope>NUCLEOTIDE SEQUENCE [LARGE SCALE GENOMIC DNA]</scope>
    <source>
        <strain evidence="3">CA043D</strain>
    </source>
</reference>
<evidence type="ECO:0000313" key="3">
    <source>
        <dbReference type="Proteomes" id="UP000268313"/>
    </source>
</evidence>
<comment type="caution">
    <text evidence="2">The sequence shown here is derived from an EMBL/GenBank/DDBJ whole genome shotgun (WGS) entry which is preliminary data.</text>
</comment>
<name>A0A3A8JWS3_9BACT</name>
<feature type="region of interest" description="Disordered" evidence="1">
    <location>
        <begin position="161"/>
        <end position="182"/>
    </location>
</feature>